<evidence type="ECO:0000256" key="1">
    <source>
        <dbReference type="SAM" id="MobiDB-lite"/>
    </source>
</evidence>
<protein>
    <submittedName>
        <fullName evidence="2">Uncharacterized protein</fullName>
    </submittedName>
</protein>
<dbReference type="OrthoDB" id="3643499at2759"/>
<feature type="region of interest" description="Disordered" evidence="1">
    <location>
        <begin position="268"/>
        <end position="297"/>
    </location>
</feature>
<feature type="region of interest" description="Disordered" evidence="1">
    <location>
        <begin position="93"/>
        <end position="164"/>
    </location>
</feature>
<proteinExistence type="predicted"/>
<accession>A0A6A6Q561</accession>
<gene>
    <name evidence="2" type="ORF">BDY17DRAFT_5247</name>
</gene>
<dbReference type="AlphaFoldDB" id="A0A6A6Q561"/>
<feature type="compositionally biased region" description="Polar residues" evidence="1">
    <location>
        <begin position="283"/>
        <end position="295"/>
    </location>
</feature>
<evidence type="ECO:0000313" key="2">
    <source>
        <dbReference type="EMBL" id="KAF2487179.1"/>
    </source>
</evidence>
<dbReference type="RefSeq" id="XP_033593748.1">
    <property type="nucleotide sequence ID" value="XM_033738470.1"/>
</dbReference>
<keyword evidence="3" id="KW-1185">Reference proteome</keyword>
<feature type="region of interest" description="Disordered" evidence="1">
    <location>
        <begin position="325"/>
        <end position="356"/>
    </location>
</feature>
<feature type="region of interest" description="Disordered" evidence="1">
    <location>
        <begin position="223"/>
        <end position="251"/>
    </location>
</feature>
<feature type="compositionally biased region" description="Basic and acidic residues" evidence="1">
    <location>
        <begin position="93"/>
        <end position="115"/>
    </location>
</feature>
<sequence length="521" mass="57930">MPNYGYDENGFITPIFGPGVTTTRQGRFGGAHFTITSTSFGTTAGAFNAFTSTAHTSSRNVFAASPPPRRRQGPGLLGAAFGVMGDLLAARQQARENLREPSTRDERPDSRRTGSHDSTWSSPPPSRGGPARRSSRYNRGESDEYFPDSDESYDRRSRRGSTRENDTVYEDLADLADHHRQAIKRCNRRLDRATRQPDVDAAKVERLLDELETHEESYAQVKKDMEKASRGQGSSSRQTPPRSTRPSQRQEQTFDEMFAGDPFHGIFGTWSRMGGPARPPPSANTRQPNASSGSHPSFAFNWGIDSDFDDLYNAMQDEHFDPRSHFTFSPMPDETPKSAPRFQPAHPPQAFNPQPPKNMLKAEEARKLFAEYDRRWNVLAPADPNIPFPCRGLHRHGLAARDTIWAPTVTSPVSAWSESQVHQANAQAFFIGAVGLQPTYREAPGSGKLVTGFDRTRATLEQVRALVEILKKEKGRWHSDRLGRRNGGGVGAAVNEGLQRDERARAVFHAVCELAETAQAR</sequence>
<feature type="region of interest" description="Disordered" evidence="1">
    <location>
        <begin position="57"/>
        <end position="78"/>
    </location>
</feature>
<dbReference type="GeneID" id="54479472"/>
<feature type="compositionally biased region" description="Low complexity" evidence="1">
    <location>
        <begin position="234"/>
        <end position="251"/>
    </location>
</feature>
<evidence type="ECO:0000313" key="3">
    <source>
        <dbReference type="Proteomes" id="UP000799767"/>
    </source>
</evidence>
<dbReference type="EMBL" id="MU001631">
    <property type="protein sequence ID" value="KAF2487179.1"/>
    <property type="molecule type" value="Genomic_DNA"/>
</dbReference>
<reference evidence="2" key="1">
    <citation type="journal article" date="2020" name="Stud. Mycol.">
        <title>101 Dothideomycetes genomes: a test case for predicting lifestyles and emergence of pathogens.</title>
        <authorList>
            <person name="Haridas S."/>
            <person name="Albert R."/>
            <person name="Binder M."/>
            <person name="Bloem J."/>
            <person name="Labutti K."/>
            <person name="Salamov A."/>
            <person name="Andreopoulos B."/>
            <person name="Baker S."/>
            <person name="Barry K."/>
            <person name="Bills G."/>
            <person name="Bluhm B."/>
            <person name="Cannon C."/>
            <person name="Castanera R."/>
            <person name="Culley D."/>
            <person name="Daum C."/>
            <person name="Ezra D."/>
            <person name="Gonzalez J."/>
            <person name="Henrissat B."/>
            <person name="Kuo A."/>
            <person name="Liang C."/>
            <person name="Lipzen A."/>
            <person name="Lutzoni F."/>
            <person name="Magnuson J."/>
            <person name="Mondo S."/>
            <person name="Nolan M."/>
            <person name="Ohm R."/>
            <person name="Pangilinan J."/>
            <person name="Park H.-J."/>
            <person name="Ramirez L."/>
            <person name="Alfaro M."/>
            <person name="Sun H."/>
            <person name="Tritt A."/>
            <person name="Yoshinaga Y."/>
            <person name="Zwiers L.-H."/>
            <person name="Turgeon B."/>
            <person name="Goodwin S."/>
            <person name="Spatafora J."/>
            <person name="Crous P."/>
            <person name="Grigoriev I."/>
        </authorList>
    </citation>
    <scope>NUCLEOTIDE SEQUENCE</scope>
    <source>
        <strain evidence="2">CBS 113389</strain>
    </source>
</reference>
<name>A0A6A6Q561_9PEZI</name>
<organism evidence="2 3">
    <name type="scientific">Neohortaea acidophila</name>
    <dbReference type="NCBI Taxonomy" id="245834"/>
    <lineage>
        <taxon>Eukaryota</taxon>
        <taxon>Fungi</taxon>
        <taxon>Dikarya</taxon>
        <taxon>Ascomycota</taxon>
        <taxon>Pezizomycotina</taxon>
        <taxon>Dothideomycetes</taxon>
        <taxon>Dothideomycetidae</taxon>
        <taxon>Mycosphaerellales</taxon>
        <taxon>Teratosphaeriaceae</taxon>
        <taxon>Neohortaea</taxon>
    </lineage>
</organism>
<dbReference type="Proteomes" id="UP000799767">
    <property type="component" value="Unassembled WGS sequence"/>
</dbReference>